<evidence type="ECO:0000313" key="4">
    <source>
        <dbReference type="EMBL" id="RAU83070.1"/>
    </source>
</evidence>
<comment type="caution">
    <text evidence="4">The sequence shown here is derived from an EMBL/GenBank/DDBJ whole genome shotgun (WGS) entry which is preliminary data.</text>
</comment>
<comment type="cofactor">
    <cofactor evidence="2">
        <name>a divalent metal cation</name>
        <dbReference type="ChEBI" id="CHEBI:60240"/>
    </cofactor>
</comment>
<dbReference type="EMBL" id="QMDV01000002">
    <property type="protein sequence ID" value="RAU83070.1"/>
    <property type="molecule type" value="Genomic_DNA"/>
</dbReference>
<dbReference type="OrthoDB" id="9785951at2"/>
<evidence type="ECO:0000256" key="1">
    <source>
        <dbReference type="ARBA" id="ARBA00008950"/>
    </source>
</evidence>
<name>A0A364RFF6_9BACT</name>
<reference evidence="4 5" key="2">
    <citation type="submission" date="2018-07" db="EMBL/GenBank/DDBJ databases">
        <title>Pontibacter sp. 2b14 genomic sequence and assembly.</title>
        <authorList>
            <person name="Du Z.-J."/>
        </authorList>
    </citation>
    <scope>NUCLEOTIDE SEQUENCE [LARGE SCALE GENOMIC DNA]</scope>
    <source>
        <strain evidence="4 5">2b14</strain>
    </source>
</reference>
<dbReference type="RefSeq" id="WP_112305220.1">
    <property type="nucleotide sequence ID" value="NZ_QMDV01000002.1"/>
</dbReference>
<evidence type="ECO:0000259" key="3">
    <source>
        <dbReference type="Pfam" id="PF12850"/>
    </source>
</evidence>
<gene>
    <name evidence="4" type="ORF">DP923_07515</name>
</gene>
<dbReference type="Pfam" id="PF12850">
    <property type="entry name" value="Metallophos_2"/>
    <property type="match status" value="1"/>
</dbReference>
<dbReference type="InterPro" id="IPR000979">
    <property type="entry name" value="Phosphodiesterase_MJ0936/Vps29"/>
</dbReference>
<comment type="similarity">
    <text evidence="1 2">Belongs to the metallophosphoesterase superfamily. YfcE family.</text>
</comment>
<sequence>MKIALLSDTHSYLDDQILRLLDGCDEVWHAGDFGTIEVSDRLSKVAPVRGVYGNIDGQDVRVVHPKVLRFNANGLDVLMTHIGGYPGKYHPDVRQSIKDNPPKLFITGHSHILKVMPDKSIGLLHLNPGAAGKHGFHQVRTMMRFSIIDGKIQDLQVIELGKRA</sequence>
<proteinExistence type="inferred from homology"/>
<evidence type="ECO:0000313" key="5">
    <source>
        <dbReference type="Proteomes" id="UP000251692"/>
    </source>
</evidence>
<feature type="domain" description="Calcineurin-like phosphoesterase" evidence="3">
    <location>
        <begin position="1"/>
        <end position="147"/>
    </location>
</feature>
<dbReference type="InterPro" id="IPR024654">
    <property type="entry name" value="Calcineurin-like_PHP_lpxH"/>
</dbReference>
<dbReference type="GO" id="GO:0046872">
    <property type="term" value="F:metal ion binding"/>
    <property type="evidence" value="ECO:0007669"/>
    <property type="project" value="UniProtKB-KW"/>
</dbReference>
<dbReference type="EC" id="3.1.4.-" evidence="2"/>
<organism evidence="4 5">
    <name type="scientific">Pontibacter arcticus</name>
    <dbReference type="NCBI Taxonomy" id="2080288"/>
    <lineage>
        <taxon>Bacteria</taxon>
        <taxon>Pseudomonadati</taxon>
        <taxon>Bacteroidota</taxon>
        <taxon>Cytophagia</taxon>
        <taxon>Cytophagales</taxon>
        <taxon>Hymenobacteraceae</taxon>
        <taxon>Pontibacter</taxon>
    </lineage>
</organism>
<keyword evidence="2" id="KW-0479">Metal-binding</keyword>
<dbReference type="GO" id="GO:0016787">
    <property type="term" value="F:hydrolase activity"/>
    <property type="evidence" value="ECO:0007669"/>
    <property type="project" value="UniProtKB-UniRule"/>
</dbReference>
<dbReference type="Proteomes" id="UP000251692">
    <property type="component" value="Unassembled WGS sequence"/>
</dbReference>
<dbReference type="InterPro" id="IPR029052">
    <property type="entry name" value="Metallo-depent_PP-like"/>
</dbReference>
<dbReference type="SUPFAM" id="SSF56300">
    <property type="entry name" value="Metallo-dependent phosphatases"/>
    <property type="match status" value="1"/>
</dbReference>
<dbReference type="NCBIfam" id="TIGR00040">
    <property type="entry name" value="yfcE"/>
    <property type="match status" value="1"/>
</dbReference>
<evidence type="ECO:0000256" key="2">
    <source>
        <dbReference type="RuleBase" id="RU362039"/>
    </source>
</evidence>
<protein>
    <recommendedName>
        <fullName evidence="2">Phosphoesterase</fullName>
        <ecNumber evidence="2">3.1.4.-</ecNumber>
    </recommendedName>
</protein>
<dbReference type="AlphaFoldDB" id="A0A364RFF6"/>
<keyword evidence="5" id="KW-1185">Reference proteome</keyword>
<dbReference type="Gene3D" id="3.60.21.10">
    <property type="match status" value="1"/>
</dbReference>
<reference evidence="4 5" key="1">
    <citation type="submission" date="2018-06" db="EMBL/GenBank/DDBJ databases">
        <authorList>
            <person name="Liu Z.-W."/>
        </authorList>
    </citation>
    <scope>NUCLEOTIDE SEQUENCE [LARGE SCALE GENOMIC DNA]</scope>
    <source>
        <strain evidence="4 5">2b14</strain>
    </source>
</reference>
<accession>A0A364RFF6</accession>